<dbReference type="SMART" id="SM00420">
    <property type="entry name" value="HTH_DEOR"/>
    <property type="match status" value="1"/>
</dbReference>
<dbReference type="Gene3D" id="1.10.10.10">
    <property type="entry name" value="Winged helix-like DNA-binding domain superfamily/Winged helix DNA-binding domain"/>
    <property type="match status" value="1"/>
</dbReference>
<dbReference type="InterPro" id="IPR050313">
    <property type="entry name" value="Carb_Metab_HTH_regulators"/>
</dbReference>
<accession>A0A5P2UFX0</accession>
<dbReference type="Pfam" id="PF00455">
    <property type="entry name" value="DeoRC"/>
    <property type="match status" value="1"/>
</dbReference>
<dbReference type="InterPro" id="IPR036388">
    <property type="entry name" value="WH-like_DNA-bd_sf"/>
</dbReference>
<evidence type="ECO:0000313" key="7">
    <source>
        <dbReference type="Proteomes" id="UP000326831"/>
    </source>
</evidence>
<keyword evidence="7" id="KW-1185">Reference proteome</keyword>
<evidence type="ECO:0000313" key="5">
    <source>
        <dbReference type="EMBL" id="GGZ63156.1"/>
    </source>
</evidence>
<dbReference type="InterPro" id="IPR018356">
    <property type="entry name" value="Tscrpt_reg_HTH_DeoR_CS"/>
</dbReference>
<dbReference type="InterPro" id="IPR001034">
    <property type="entry name" value="DeoR_HTH"/>
</dbReference>
<keyword evidence="1" id="KW-0805">Transcription regulation</keyword>
<dbReference type="SUPFAM" id="SSF100950">
    <property type="entry name" value="NagB/RpiA/CoA transferase-like"/>
    <property type="match status" value="1"/>
</dbReference>
<dbReference type="Proteomes" id="UP000326831">
    <property type="component" value="Chromosome"/>
</dbReference>
<evidence type="ECO:0000256" key="1">
    <source>
        <dbReference type="ARBA" id="ARBA00023015"/>
    </source>
</evidence>
<dbReference type="PROSITE" id="PS51000">
    <property type="entry name" value="HTH_DEOR_2"/>
    <property type="match status" value="1"/>
</dbReference>
<reference evidence="5" key="1">
    <citation type="journal article" date="2014" name="Int. J. Syst. Evol. Microbiol.">
        <title>Complete genome sequence of Corynebacterium casei LMG S-19264T (=DSM 44701T), isolated from a smear-ripened cheese.</title>
        <authorList>
            <consortium name="US DOE Joint Genome Institute (JGI-PGF)"/>
            <person name="Walter F."/>
            <person name="Albersmeier A."/>
            <person name="Kalinowski J."/>
            <person name="Ruckert C."/>
        </authorList>
    </citation>
    <scope>NUCLEOTIDE SEQUENCE</scope>
    <source>
        <strain evidence="5">JCM 4834</strain>
    </source>
</reference>
<dbReference type="Gene3D" id="3.40.50.1360">
    <property type="match status" value="1"/>
</dbReference>
<reference evidence="5" key="3">
    <citation type="submission" date="2020-09" db="EMBL/GenBank/DDBJ databases">
        <authorList>
            <person name="Sun Q."/>
            <person name="Ohkuma M."/>
        </authorList>
    </citation>
    <scope>NUCLEOTIDE SEQUENCE</scope>
    <source>
        <strain evidence="5">JCM 4834</strain>
    </source>
</reference>
<feature type="domain" description="HTH deoR-type" evidence="4">
    <location>
        <begin position="3"/>
        <end position="58"/>
    </location>
</feature>
<dbReference type="KEGG" id="ssub:CP968_06045"/>
<dbReference type="PRINTS" id="PR00037">
    <property type="entry name" value="HTHLACR"/>
</dbReference>
<dbReference type="GO" id="GO:0003700">
    <property type="term" value="F:DNA-binding transcription factor activity"/>
    <property type="evidence" value="ECO:0007669"/>
    <property type="project" value="InterPro"/>
</dbReference>
<protein>
    <submittedName>
        <fullName evidence="5">DeoR family transcriptional regulator</fullName>
    </submittedName>
    <submittedName>
        <fullName evidence="6">DeoR/GlpR transcriptional regulator</fullName>
    </submittedName>
</protein>
<evidence type="ECO:0000256" key="2">
    <source>
        <dbReference type="ARBA" id="ARBA00023125"/>
    </source>
</evidence>
<dbReference type="AlphaFoldDB" id="A0A5P2UFX0"/>
<sequence>MNVMDRHKFVVALLMKENRATVAELAGATGASEMTIRRDLEVLESRGALRRVRGGAVSNLPGGVEPPYAVRAMSGAQAKERLAASVMDLLTDGETVALDTGTTAVAIARAMAGRQFTVTPLSLHAAFELSGQPGIQLLLPGGQVRPEELSFHGHTPVQTFRDLCFDTFVLGCCGVDPIQGATAYNLDDVQVKRAAVASARRVVLVATADKLGRTALGRICPMDRIDLIVTDAPESSPVVEELRAQGVEVVHPSDG</sequence>
<gene>
    <name evidence="5" type="primary">fruR</name>
    <name evidence="6" type="ORF">CP968_06045</name>
    <name evidence="5" type="ORF">GCM10010371_23360</name>
</gene>
<keyword evidence="2" id="KW-0238">DNA-binding</keyword>
<dbReference type="SUPFAM" id="SSF46785">
    <property type="entry name" value="Winged helix' DNA-binding domain"/>
    <property type="match status" value="1"/>
</dbReference>
<dbReference type="PANTHER" id="PTHR30363:SF44">
    <property type="entry name" value="AGA OPERON TRANSCRIPTIONAL REPRESSOR-RELATED"/>
    <property type="match status" value="1"/>
</dbReference>
<name>A0A5P2UFX0_9ACTN</name>
<dbReference type="InterPro" id="IPR037171">
    <property type="entry name" value="NagB/RpiA_transferase-like"/>
</dbReference>
<dbReference type="PROSITE" id="PS00894">
    <property type="entry name" value="HTH_DEOR_1"/>
    <property type="match status" value="1"/>
</dbReference>
<proteinExistence type="predicted"/>
<evidence type="ECO:0000259" key="4">
    <source>
        <dbReference type="PROSITE" id="PS51000"/>
    </source>
</evidence>
<dbReference type="EMBL" id="CP023701">
    <property type="protein sequence ID" value="QEU77898.1"/>
    <property type="molecule type" value="Genomic_DNA"/>
</dbReference>
<dbReference type="OrthoDB" id="7688673at2"/>
<dbReference type="Pfam" id="PF08220">
    <property type="entry name" value="HTH_DeoR"/>
    <property type="match status" value="1"/>
</dbReference>
<dbReference type="SMART" id="SM01134">
    <property type="entry name" value="DeoRC"/>
    <property type="match status" value="1"/>
</dbReference>
<dbReference type="GO" id="GO:0003677">
    <property type="term" value="F:DNA binding"/>
    <property type="evidence" value="ECO:0007669"/>
    <property type="project" value="UniProtKB-KW"/>
</dbReference>
<dbReference type="PANTHER" id="PTHR30363">
    <property type="entry name" value="HTH-TYPE TRANSCRIPTIONAL REGULATOR SRLR-RELATED"/>
    <property type="match status" value="1"/>
</dbReference>
<organism evidence="6 7">
    <name type="scientific">Streptomyces subrutilus</name>
    <dbReference type="NCBI Taxonomy" id="36818"/>
    <lineage>
        <taxon>Bacteria</taxon>
        <taxon>Bacillati</taxon>
        <taxon>Actinomycetota</taxon>
        <taxon>Actinomycetes</taxon>
        <taxon>Kitasatosporales</taxon>
        <taxon>Streptomycetaceae</taxon>
        <taxon>Streptomyces</taxon>
    </lineage>
</organism>
<dbReference type="InterPro" id="IPR036390">
    <property type="entry name" value="WH_DNA-bd_sf"/>
</dbReference>
<evidence type="ECO:0000313" key="6">
    <source>
        <dbReference type="EMBL" id="QEU77898.1"/>
    </source>
</evidence>
<keyword evidence="3" id="KW-0804">Transcription</keyword>
<dbReference type="Proteomes" id="UP000634660">
    <property type="component" value="Unassembled WGS sequence"/>
</dbReference>
<dbReference type="EMBL" id="BMVX01000007">
    <property type="protein sequence ID" value="GGZ63156.1"/>
    <property type="molecule type" value="Genomic_DNA"/>
</dbReference>
<dbReference type="InterPro" id="IPR014036">
    <property type="entry name" value="DeoR-like_C"/>
</dbReference>
<reference evidence="6 7" key="2">
    <citation type="submission" date="2017-09" db="EMBL/GenBank/DDBJ databases">
        <authorList>
            <person name="Lee N."/>
            <person name="Cho B.-K."/>
        </authorList>
    </citation>
    <scope>NUCLEOTIDE SEQUENCE [LARGE SCALE GENOMIC DNA]</scope>
    <source>
        <strain evidence="6 7">ATCC 27467</strain>
    </source>
</reference>
<evidence type="ECO:0000256" key="3">
    <source>
        <dbReference type="ARBA" id="ARBA00023163"/>
    </source>
</evidence>